<accession>A0A6S6R0T1</accession>
<dbReference type="Proteomes" id="UP000515561">
    <property type="component" value="Chromosome"/>
</dbReference>
<organism evidence="1 2">
    <name type="scientific">Anaerocolumna cellulosilytica</name>
    <dbReference type="NCBI Taxonomy" id="433286"/>
    <lineage>
        <taxon>Bacteria</taxon>
        <taxon>Bacillati</taxon>
        <taxon>Bacillota</taxon>
        <taxon>Clostridia</taxon>
        <taxon>Lachnospirales</taxon>
        <taxon>Lachnospiraceae</taxon>
        <taxon>Anaerocolumna</taxon>
    </lineage>
</organism>
<keyword evidence="2" id="KW-1185">Reference proteome</keyword>
<evidence type="ECO:0000313" key="2">
    <source>
        <dbReference type="Proteomes" id="UP000515561"/>
    </source>
</evidence>
<protein>
    <submittedName>
        <fullName evidence="1">Uncharacterized protein</fullName>
    </submittedName>
</protein>
<dbReference type="AlphaFoldDB" id="A0A6S6R0T1"/>
<name>A0A6S6R0T1_9FIRM</name>
<sequence length="109" mass="13129">MQDNYSASERMIYMVKWLAEHPKIQSRLCEDYAETTLEECLSIIELLEKNGLYEMIVVLLLKNQYKLEFEQIVTEFVIEKMLKEWERVGIEQMCYDIKGKIKEKIKQKD</sequence>
<evidence type="ECO:0000313" key="1">
    <source>
        <dbReference type="EMBL" id="BCJ93667.1"/>
    </source>
</evidence>
<reference evidence="1 2" key="1">
    <citation type="journal article" date="2016" name="Int. J. Syst. Evol. Microbiol.">
        <title>Descriptions of Anaerotaenia torta gen. nov., sp. nov. and Anaerocolumna cellulosilytica gen. nov., sp. nov. isolated from a methanogenic reactor of cattle waste.</title>
        <authorList>
            <person name="Uek A."/>
            <person name="Ohtaki Y."/>
            <person name="Kaku N."/>
            <person name="Ueki K."/>
        </authorList>
    </citation>
    <scope>NUCLEOTIDE SEQUENCE [LARGE SCALE GENOMIC DNA]</scope>
    <source>
        <strain evidence="1 2">SN021</strain>
    </source>
</reference>
<proteinExistence type="predicted"/>
<gene>
    <name evidence="1" type="ORF">acsn021_12360</name>
</gene>
<dbReference type="RefSeq" id="WP_184092935.1">
    <property type="nucleotide sequence ID" value="NZ_AP023367.1"/>
</dbReference>
<dbReference type="EMBL" id="AP023367">
    <property type="protein sequence ID" value="BCJ93667.1"/>
    <property type="molecule type" value="Genomic_DNA"/>
</dbReference>
<dbReference type="KEGG" id="acel:acsn021_12360"/>